<dbReference type="Proteomes" id="UP000540909">
    <property type="component" value="Unassembled WGS sequence"/>
</dbReference>
<accession>A0A7W6R4D4</accession>
<name>A0A7W6R4D4_9HYPH</name>
<sequence>MSVEQNIDLSPDEQKIIEESVASIRKVLRSKNKDIKSLIGMVTSEDVGKTAKAVEVRFAEENVLNVQMNMVAFD</sequence>
<comment type="caution">
    <text evidence="1">The sequence shown here is derived from an EMBL/GenBank/DDBJ whole genome shotgun (WGS) entry which is preliminary data.</text>
</comment>
<dbReference type="RefSeq" id="WP_184470542.1">
    <property type="nucleotide sequence ID" value="NZ_JACIFY010000009.1"/>
</dbReference>
<dbReference type="EMBL" id="JACIFY010000009">
    <property type="protein sequence ID" value="MBB4236228.1"/>
    <property type="molecule type" value="Genomic_DNA"/>
</dbReference>
<organism evidence="1 2">
    <name type="scientific">Rhizobium esperanzae</name>
    <dbReference type="NCBI Taxonomy" id="1967781"/>
    <lineage>
        <taxon>Bacteria</taxon>
        <taxon>Pseudomonadati</taxon>
        <taxon>Pseudomonadota</taxon>
        <taxon>Alphaproteobacteria</taxon>
        <taxon>Hyphomicrobiales</taxon>
        <taxon>Rhizobiaceae</taxon>
        <taxon>Rhizobium/Agrobacterium group</taxon>
        <taxon>Rhizobium</taxon>
    </lineage>
</organism>
<reference evidence="1 2" key="1">
    <citation type="submission" date="2020-08" db="EMBL/GenBank/DDBJ databases">
        <title>Genomic Encyclopedia of Type Strains, Phase IV (KMG-V): Genome sequencing to study the core and pangenomes of soil and plant-associated prokaryotes.</title>
        <authorList>
            <person name="Whitman W."/>
        </authorList>
    </citation>
    <scope>NUCLEOTIDE SEQUENCE [LARGE SCALE GENOMIC DNA]</scope>
    <source>
        <strain evidence="1 2">SEMIA 4089</strain>
    </source>
</reference>
<protein>
    <submittedName>
        <fullName evidence="1">Uncharacterized protein</fullName>
    </submittedName>
</protein>
<proteinExistence type="predicted"/>
<dbReference type="AlphaFoldDB" id="A0A7W6R4D4"/>
<gene>
    <name evidence="1" type="ORF">GGD57_002806</name>
</gene>
<evidence type="ECO:0000313" key="2">
    <source>
        <dbReference type="Proteomes" id="UP000540909"/>
    </source>
</evidence>
<evidence type="ECO:0000313" key="1">
    <source>
        <dbReference type="EMBL" id="MBB4236228.1"/>
    </source>
</evidence>